<proteinExistence type="predicted"/>
<feature type="region of interest" description="Disordered" evidence="2">
    <location>
        <begin position="596"/>
        <end position="620"/>
    </location>
</feature>
<dbReference type="InterPro" id="IPR036736">
    <property type="entry name" value="ACP-like_sf"/>
</dbReference>
<evidence type="ECO:0000256" key="1">
    <source>
        <dbReference type="ARBA" id="ARBA00001957"/>
    </source>
</evidence>
<dbReference type="InterPro" id="IPR045851">
    <property type="entry name" value="AMP-bd_C_sf"/>
</dbReference>
<dbReference type="CDD" id="cd05930">
    <property type="entry name" value="A_NRPS"/>
    <property type="match status" value="1"/>
</dbReference>
<dbReference type="Gene3D" id="1.10.1200.10">
    <property type="entry name" value="ACP-like"/>
    <property type="match status" value="1"/>
</dbReference>
<dbReference type="Gene3D" id="3.30.559.10">
    <property type="entry name" value="Chloramphenicol acetyltransferase-like domain"/>
    <property type="match status" value="1"/>
</dbReference>
<dbReference type="InterPro" id="IPR023213">
    <property type="entry name" value="CAT-like_dom_sf"/>
</dbReference>
<evidence type="ECO:0000313" key="5">
    <source>
        <dbReference type="Proteomes" id="UP001550850"/>
    </source>
</evidence>
<dbReference type="InterPro" id="IPR010071">
    <property type="entry name" value="AA_adenyl_dom"/>
</dbReference>
<organism evidence="4 5">
    <name type="scientific">Streptomyces fragilis</name>
    <dbReference type="NCBI Taxonomy" id="67301"/>
    <lineage>
        <taxon>Bacteria</taxon>
        <taxon>Bacillati</taxon>
        <taxon>Actinomycetota</taxon>
        <taxon>Actinomycetes</taxon>
        <taxon>Kitasatosporales</taxon>
        <taxon>Streptomycetaceae</taxon>
        <taxon>Streptomyces</taxon>
    </lineage>
</organism>
<dbReference type="SUPFAM" id="SSF56801">
    <property type="entry name" value="Acetyl-CoA synthetase-like"/>
    <property type="match status" value="1"/>
</dbReference>
<dbReference type="Gene3D" id="3.30.559.30">
    <property type="entry name" value="Nonribosomal peptide synthetase, condensation domain"/>
    <property type="match status" value="1"/>
</dbReference>
<dbReference type="CDD" id="cd19531">
    <property type="entry name" value="LCL_NRPS-like"/>
    <property type="match status" value="1"/>
</dbReference>
<dbReference type="Pfam" id="PF00668">
    <property type="entry name" value="Condensation"/>
    <property type="match status" value="1"/>
</dbReference>
<comment type="caution">
    <text evidence="4">The sequence shown here is derived from an EMBL/GenBank/DDBJ whole genome shotgun (WGS) entry which is preliminary data.</text>
</comment>
<keyword evidence="5" id="KW-1185">Reference proteome</keyword>
<dbReference type="Proteomes" id="UP001550850">
    <property type="component" value="Unassembled WGS sequence"/>
</dbReference>
<evidence type="ECO:0000259" key="3">
    <source>
        <dbReference type="PROSITE" id="PS50075"/>
    </source>
</evidence>
<dbReference type="Pfam" id="PF00550">
    <property type="entry name" value="PP-binding"/>
    <property type="match status" value="1"/>
</dbReference>
<feature type="compositionally biased region" description="Low complexity" evidence="2">
    <location>
        <begin position="600"/>
        <end position="620"/>
    </location>
</feature>
<dbReference type="PROSITE" id="PS50075">
    <property type="entry name" value="CARRIER"/>
    <property type="match status" value="1"/>
</dbReference>
<dbReference type="PANTHER" id="PTHR45527:SF1">
    <property type="entry name" value="FATTY ACID SYNTHASE"/>
    <property type="match status" value="1"/>
</dbReference>
<gene>
    <name evidence="4" type="ORF">AB0E65_11565</name>
</gene>
<name>A0ABV2YGJ0_9ACTN</name>
<evidence type="ECO:0000256" key="2">
    <source>
        <dbReference type="SAM" id="MobiDB-lite"/>
    </source>
</evidence>
<dbReference type="InterPro" id="IPR025110">
    <property type="entry name" value="AMP-bd_C"/>
</dbReference>
<dbReference type="Gene3D" id="3.40.50.980">
    <property type="match status" value="2"/>
</dbReference>
<sequence length="1114" mass="118660">MQTSQPTIFPMASAQERLWIVERLTPGTAAYHIPLAIRLTGTLDRAALHAAVQAVVDRHEALRTSFTQLDGVPVQVVADDVRIDLPVVDVSEAGLEAALAEEAARPFDLSARPLLRTSLLRLADDDHVWTVTLHHLVSDMWSCGILLDEVAAGYAARLAGQEPALPELALHYPDFTIWQRERLTGPYRDRLLDHWRDRLEGAPRITELPLDRPRPAAQSFRGRQVPVTLAPELSAAVRDLSRRSGVTPFMTLLAAFQLLLSRCSGQEDIVVATGAATRTPETERVVGCFINTVLLRTSLAGDPSFAELLERVRVTTLDALDHQDLPFEQLVGELQPQRDLSVNPLAQVMFILQNAPVPTVALPGLQASVVAAERGGAQLDLDVQLREVDGVFTGFVEYAQDLFDESTVRRLWQHYEVLLGAALADPGQAAGDLPLLTPEELERTVVEWNDTAAPMPDRCLHQLFEERAAAHPDAPALAWTGGGLTYGELDARADRAAGRLRAAGVGPDVRVAVCLDRSAAMAVTLLGVLKAGGAYVPLDAAYPADRLAFMLQDARPAALVTDATLLDRLPVDPETGRVTGADDGFAVPVLLTGSLEDADGPAGAPQESGAGQQPGAGQAPVRPGHLAYVIYTSGSTGRPKGVAVTHRGVVNNIADLNRGPSIGPGDSVLALSSPSFDMSVYELFGMLAAGGTTVLPDADAAKDPRHWAELVERHSVTVWNSAPTLLEALVAAYGDGRPARPTLRVAFLGGDWVPVPLPDRARALFPALDVVVMGGATEASIHSIVQPVGETGADWTHIPYGRPMANQQALVVDAHLRAVPVGVPGELCLAGVGLARGYLDRPALTAERFVPHPYAGTGPDLAPGARLYRTGDLARQAADGTIHLIGRLDHQVKVRGHRIELGEVDAALARHPMVGEAVTVVRLDEQGHGVGLTAHVVPSGDAEPTAGLLRDHLRATLPDHMVPDAYVALDALPLSANGKVDRRALPDASTARPLAPSTAFVAPATALERAVADIWSTVLDVERIGVHDDFFELRGNSLKVTQVAAALSSDLRVDVPLRALFETPTVAGQAALTEAAGLRTGVDAAAVADIYLRVRAMDGAQTQDLLHSLEETNR</sequence>
<dbReference type="SUPFAM" id="SSF52777">
    <property type="entry name" value="CoA-dependent acyltransferases"/>
    <property type="match status" value="2"/>
</dbReference>
<dbReference type="Pfam" id="PF13193">
    <property type="entry name" value="AMP-binding_C"/>
    <property type="match status" value="1"/>
</dbReference>
<dbReference type="PROSITE" id="PS00455">
    <property type="entry name" value="AMP_BINDING"/>
    <property type="match status" value="1"/>
</dbReference>
<accession>A0ABV2YGJ0</accession>
<dbReference type="InterPro" id="IPR009081">
    <property type="entry name" value="PP-bd_ACP"/>
</dbReference>
<dbReference type="Gene3D" id="3.30.300.30">
    <property type="match status" value="1"/>
</dbReference>
<reference evidence="4 5" key="1">
    <citation type="submission" date="2024-06" db="EMBL/GenBank/DDBJ databases">
        <title>The Natural Products Discovery Center: Release of the First 8490 Sequenced Strains for Exploring Actinobacteria Biosynthetic Diversity.</title>
        <authorList>
            <person name="Kalkreuter E."/>
            <person name="Kautsar S.A."/>
            <person name="Yang D."/>
            <person name="Bader C.D."/>
            <person name="Teijaro C.N."/>
            <person name="Fluegel L."/>
            <person name="Davis C.M."/>
            <person name="Simpson J.R."/>
            <person name="Lauterbach L."/>
            <person name="Steele A.D."/>
            <person name="Gui C."/>
            <person name="Meng S."/>
            <person name="Li G."/>
            <person name="Viehrig K."/>
            <person name="Ye F."/>
            <person name="Su P."/>
            <person name="Kiefer A.F."/>
            <person name="Nichols A."/>
            <person name="Cepeda A.J."/>
            <person name="Yan W."/>
            <person name="Fan B."/>
            <person name="Jiang Y."/>
            <person name="Adhikari A."/>
            <person name="Zheng C.-J."/>
            <person name="Schuster L."/>
            <person name="Cowan T.M."/>
            <person name="Smanski M.J."/>
            <person name="Chevrette M.G."/>
            <person name="De Carvalho L.P.S."/>
            <person name="Shen B."/>
        </authorList>
    </citation>
    <scope>NUCLEOTIDE SEQUENCE [LARGE SCALE GENOMIC DNA]</scope>
    <source>
        <strain evidence="4 5">NPDC038104</strain>
    </source>
</reference>
<dbReference type="InterPro" id="IPR000873">
    <property type="entry name" value="AMP-dep_synth/lig_dom"/>
</dbReference>
<dbReference type="PANTHER" id="PTHR45527">
    <property type="entry name" value="NONRIBOSOMAL PEPTIDE SYNTHETASE"/>
    <property type="match status" value="1"/>
</dbReference>
<dbReference type="NCBIfam" id="TIGR01733">
    <property type="entry name" value="AA-adenyl-dom"/>
    <property type="match status" value="1"/>
</dbReference>
<dbReference type="EMBL" id="JBEZUR010000013">
    <property type="protein sequence ID" value="MEU3554840.1"/>
    <property type="molecule type" value="Genomic_DNA"/>
</dbReference>
<dbReference type="Pfam" id="PF00501">
    <property type="entry name" value="AMP-binding"/>
    <property type="match status" value="1"/>
</dbReference>
<evidence type="ECO:0000313" key="4">
    <source>
        <dbReference type="EMBL" id="MEU3554840.1"/>
    </source>
</evidence>
<dbReference type="RefSeq" id="WP_108952456.1">
    <property type="nucleotide sequence ID" value="NZ_BEVZ01000002.1"/>
</dbReference>
<dbReference type="InterPro" id="IPR020845">
    <property type="entry name" value="AMP-binding_CS"/>
</dbReference>
<protein>
    <submittedName>
        <fullName evidence="4">Non-ribosomal peptide synthetase</fullName>
    </submittedName>
</protein>
<dbReference type="InterPro" id="IPR001242">
    <property type="entry name" value="Condensation_dom"/>
</dbReference>
<dbReference type="SUPFAM" id="SSF47336">
    <property type="entry name" value="ACP-like"/>
    <property type="match status" value="1"/>
</dbReference>
<feature type="domain" description="Carrier" evidence="3">
    <location>
        <begin position="1002"/>
        <end position="1077"/>
    </location>
</feature>
<dbReference type="Gene3D" id="2.30.38.10">
    <property type="entry name" value="Luciferase, Domain 3"/>
    <property type="match status" value="1"/>
</dbReference>
<comment type="cofactor">
    <cofactor evidence="1">
        <name>pantetheine 4'-phosphate</name>
        <dbReference type="ChEBI" id="CHEBI:47942"/>
    </cofactor>
</comment>